<evidence type="ECO:0000313" key="9">
    <source>
        <dbReference type="Proteomes" id="UP000001844"/>
    </source>
</evidence>
<dbReference type="RefSeq" id="WP_013032775.1">
    <property type="nucleotide sequence ID" value="NC_013960.1"/>
</dbReference>
<dbReference type="PANTHER" id="PTHR33452">
    <property type="entry name" value="OXIDOREDUCTASE CATD-RELATED"/>
    <property type="match status" value="1"/>
</dbReference>
<keyword evidence="3" id="KW-1003">Cell membrane</keyword>
<proteinExistence type="inferred from homology"/>
<dbReference type="InterPro" id="IPR032808">
    <property type="entry name" value="DoxX"/>
</dbReference>
<dbReference type="STRING" id="472759.Nhal_1769"/>
<evidence type="ECO:0000256" key="5">
    <source>
        <dbReference type="ARBA" id="ARBA00022989"/>
    </source>
</evidence>
<evidence type="ECO:0000256" key="4">
    <source>
        <dbReference type="ARBA" id="ARBA00022692"/>
    </source>
</evidence>
<dbReference type="PANTHER" id="PTHR33452:SF1">
    <property type="entry name" value="INNER MEMBRANE PROTEIN YPHA-RELATED"/>
    <property type="match status" value="1"/>
</dbReference>
<reference evidence="9" key="1">
    <citation type="submission" date="2010-04" db="EMBL/GenBank/DDBJ databases">
        <title>Complete genome sequence of Nitrosococcus halophilus Nc4, a salt-adapted, aerobic obligate ammonia-oxidizing sulfur purple bacterium.</title>
        <authorList>
            <consortium name="US DOE Joint Genome Institute"/>
            <person name="Campbell M.A."/>
            <person name="Malfatti S.A."/>
            <person name="Chain P.S.G."/>
            <person name="Heidelberg J.F."/>
            <person name="Ward B.B."/>
            <person name="Klotz M.G."/>
        </authorList>
    </citation>
    <scope>NUCLEOTIDE SEQUENCE [LARGE SCALE GENOMIC DNA]</scope>
    <source>
        <strain evidence="9">Nc4</strain>
    </source>
</reference>
<keyword evidence="5 7" id="KW-1133">Transmembrane helix</keyword>
<dbReference type="EMBL" id="CP001798">
    <property type="protein sequence ID" value="ADE14890.1"/>
    <property type="molecule type" value="Genomic_DNA"/>
</dbReference>
<sequence>MNTLISTATTTPGPTFFNRLAPLSYPLVRVTTGLLLMPHGAQKLFGGFGGHGLTATGQYFASNLGMEPGILFALLAGLIEFFGGLALVLGLLTRPAALIVAVFMAVIISVHVPSGFFWNNGGFEYPLMWGLMALAIFFRGGDRYSLDAQLGLRI</sequence>
<evidence type="ECO:0000256" key="1">
    <source>
        <dbReference type="ARBA" id="ARBA00004651"/>
    </source>
</evidence>
<feature type="transmembrane region" description="Helical" evidence="7">
    <location>
        <begin position="123"/>
        <end position="140"/>
    </location>
</feature>
<gene>
    <name evidence="8" type="ordered locus">Nhal_1769</name>
</gene>
<evidence type="ECO:0000313" key="8">
    <source>
        <dbReference type="EMBL" id="ADE14890.1"/>
    </source>
</evidence>
<comment type="subcellular location">
    <subcellularLocation>
        <location evidence="1">Cell membrane</location>
        <topology evidence="1">Multi-pass membrane protein</topology>
    </subcellularLocation>
</comment>
<feature type="transmembrane region" description="Helical" evidence="7">
    <location>
        <begin position="96"/>
        <end position="117"/>
    </location>
</feature>
<organism evidence="8 9">
    <name type="scientific">Nitrosococcus halophilus (strain Nc4)</name>
    <dbReference type="NCBI Taxonomy" id="472759"/>
    <lineage>
        <taxon>Bacteria</taxon>
        <taxon>Pseudomonadati</taxon>
        <taxon>Pseudomonadota</taxon>
        <taxon>Gammaproteobacteria</taxon>
        <taxon>Chromatiales</taxon>
        <taxon>Chromatiaceae</taxon>
        <taxon>Nitrosococcus</taxon>
    </lineage>
</organism>
<feature type="transmembrane region" description="Helical" evidence="7">
    <location>
        <begin position="69"/>
        <end position="89"/>
    </location>
</feature>
<dbReference type="OrthoDB" id="346004at2"/>
<dbReference type="GO" id="GO:0005886">
    <property type="term" value="C:plasma membrane"/>
    <property type="evidence" value="ECO:0007669"/>
    <property type="project" value="UniProtKB-SubCell"/>
</dbReference>
<protein>
    <submittedName>
        <fullName evidence="8">DoxX family protein</fullName>
    </submittedName>
</protein>
<name>D5C2Z8_NITHN</name>
<evidence type="ECO:0000256" key="6">
    <source>
        <dbReference type="ARBA" id="ARBA00023136"/>
    </source>
</evidence>
<dbReference type="AlphaFoldDB" id="D5C2Z8"/>
<keyword evidence="4 7" id="KW-0812">Transmembrane</keyword>
<comment type="similarity">
    <text evidence="2">Belongs to the DoxX family.</text>
</comment>
<keyword evidence="9" id="KW-1185">Reference proteome</keyword>
<dbReference type="Proteomes" id="UP000001844">
    <property type="component" value="Chromosome"/>
</dbReference>
<evidence type="ECO:0000256" key="7">
    <source>
        <dbReference type="SAM" id="Phobius"/>
    </source>
</evidence>
<dbReference type="eggNOG" id="COG2259">
    <property type="taxonomic scope" value="Bacteria"/>
</dbReference>
<keyword evidence="6 7" id="KW-0472">Membrane</keyword>
<dbReference type="HOGENOM" id="CLU_058421_3_4_6"/>
<evidence type="ECO:0000256" key="3">
    <source>
        <dbReference type="ARBA" id="ARBA00022475"/>
    </source>
</evidence>
<evidence type="ECO:0000256" key="2">
    <source>
        <dbReference type="ARBA" id="ARBA00006679"/>
    </source>
</evidence>
<dbReference type="Pfam" id="PF07681">
    <property type="entry name" value="DoxX"/>
    <property type="match status" value="1"/>
</dbReference>
<accession>D5C2Z8</accession>
<dbReference type="InterPro" id="IPR051907">
    <property type="entry name" value="DoxX-like_oxidoreductase"/>
</dbReference>
<dbReference type="KEGG" id="nhl:Nhal_1769"/>